<proteinExistence type="predicted"/>
<gene>
    <name evidence="1" type="ORF">GCM10009539_39440</name>
</gene>
<protein>
    <submittedName>
        <fullName evidence="1">Uncharacterized protein</fullName>
    </submittedName>
</protein>
<dbReference type="Gene3D" id="3.30.530.20">
    <property type="match status" value="1"/>
</dbReference>
<dbReference type="InterPro" id="IPR023393">
    <property type="entry name" value="START-like_dom_sf"/>
</dbReference>
<dbReference type="Proteomes" id="UP001500967">
    <property type="component" value="Unassembled WGS sequence"/>
</dbReference>
<dbReference type="EMBL" id="BAAAGX010000016">
    <property type="protein sequence ID" value="GAA0250383.1"/>
    <property type="molecule type" value="Genomic_DNA"/>
</dbReference>
<comment type="caution">
    <text evidence="1">The sequence shown here is derived from an EMBL/GenBank/DDBJ whole genome shotgun (WGS) entry which is preliminary data.</text>
</comment>
<organism evidence="1 2">
    <name type="scientific">Cryptosporangium japonicum</name>
    <dbReference type="NCBI Taxonomy" id="80872"/>
    <lineage>
        <taxon>Bacteria</taxon>
        <taxon>Bacillati</taxon>
        <taxon>Actinomycetota</taxon>
        <taxon>Actinomycetes</taxon>
        <taxon>Cryptosporangiales</taxon>
        <taxon>Cryptosporangiaceae</taxon>
        <taxon>Cryptosporangium</taxon>
    </lineage>
</organism>
<keyword evidence="2" id="KW-1185">Reference proteome</keyword>
<dbReference type="RefSeq" id="WP_344650323.1">
    <property type="nucleotide sequence ID" value="NZ_BAAAGX010000016.1"/>
</dbReference>
<evidence type="ECO:0000313" key="2">
    <source>
        <dbReference type="Proteomes" id="UP001500967"/>
    </source>
</evidence>
<reference evidence="2" key="1">
    <citation type="journal article" date="2019" name="Int. J. Syst. Evol. Microbiol.">
        <title>The Global Catalogue of Microorganisms (GCM) 10K type strain sequencing project: providing services to taxonomists for standard genome sequencing and annotation.</title>
        <authorList>
            <consortium name="The Broad Institute Genomics Platform"/>
            <consortium name="The Broad Institute Genome Sequencing Center for Infectious Disease"/>
            <person name="Wu L."/>
            <person name="Ma J."/>
        </authorList>
    </citation>
    <scope>NUCLEOTIDE SEQUENCE [LARGE SCALE GENOMIC DNA]</scope>
    <source>
        <strain evidence="2">JCM 10425</strain>
    </source>
</reference>
<evidence type="ECO:0000313" key="1">
    <source>
        <dbReference type="EMBL" id="GAA0250383.1"/>
    </source>
</evidence>
<accession>A0ABP3E297</accession>
<name>A0ABP3E297_9ACTN</name>
<sequence length="154" mass="16263">MPGTRVVTTVAAVGVTGWAARRVLTRRAARNSSVPNRWRFVTVNVSPDRVTPYPEPLRSLGPDAEIVVRPAPGGKGTEIGVRLAEGEPTGAKAAAQRFAGTDPRQAVRAALRDAKQLLEVGEVLSPDRPGTTEKTLTGKPLELAIAHAKGEGRS</sequence>